<keyword evidence="2" id="KW-0614">Plasmid</keyword>
<dbReference type="EMBL" id="CP002282">
    <property type="protein sequence ID" value="ADO83823.1"/>
    <property type="molecule type" value="Genomic_DNA"/>
</dbReference>
<dbReference type="OrthoDB" id="88506at2"/>
<sequence length="162" mass="18856">MKKGILVLTTILALSSVAYADSNDKNYEVRGYHNGRMMGPGYGGYMMGGYMMGSGYGGHMMGPGYDDYMMGSGYHRGMYGDDRYMPQRRLTPEEEKTYFEMREKSFEIHKKYSIEIRRKQLELESELMKEKPNWEKIEKLNGEIAILESKVKTEMMKVNYDK</sequence>
<dbReference type="Gene3D" id="1.20.120.1490">
    <property type="match status" value="1"/>
</dbReference>
<feature type="chain" id="PRO_5003170948" description="Zinc resistance-associated protein" evidence="1">
    <location>
        <begin position="21"/>
        <end position="162"/>
    </location>
</feature>
<dbReference type="AlphaFoldDB" id="E3HBR1"/>
<name>E3HBR1_ILYPC</name>
<gene>
    <name evidence="2" type="ordered locus">Ilyop_2052</name>
</gene>
<dbReference type="Proteomes" id="UP000006875">
    <property type="component" value="Plasmid pILYOP01"/>
</dbReference>
<evidence type="ECO:0000256" key="1">
    <source>
        <dbReference type="SAM" id="SignalP"/>
    </source>
</evidence>
<feature type="signal peptide" evidence="1">
    <location>
        <begin position="1"/>
        <end position="20"/>
    </location>
</feature>
<evidence type="ECO:0000313" key="3">
    <source>
        <dbReference type="Proteomes" id="UP000006875"/>
    </source>
</evidence>
<protein>
    <recommendedName>
        <fullName evidence="4">Zinc resistance-associated protein</fullName>
    </recommendedName>
</protein>
<keyword evidence="1" id="KW-0732">Signal</keyword>
<evidence type="ECO:0000313" key="2">
    <source>
        <dbReference type="EMBL" id="ADO83823.1"/>
    </source>
</evidence>
<dbReference type="KEGG" id="ipo:Ilyop_2052"/>
<proteinExistence type="predicted"/>
<dbReference type="HOGENOM" id="CLU_1633171_0_0_0"/>
<reference evidence="2 3" key="1">
    <citation type="journal article" date="2010" name="Stand. Genomic Sci.">
        <title>Complete genome sequence of Ilyobacter polytropus type strain (CuHbu1).</title>
        <authorList>
            <person name="Sikorski J."/>
            <person name="Chertkov O."/>
            <person name="Lapidus A."/>
            <person name="Nolan M."/>
            <person name="Lucas S."/>
            <person name="Del Rio T.G."/>
            <person name="Tice H."/>
            <person name="Cheng J.F."/>
            <person name="Tapia R."/>
            <person name="Han C."/>
            <person name="Goodwin L."/>
            <person name="Pitluck S."/>
            <person name="Liolios K."/>
            <person name="Ivanova N."/>
            <person name="Mavromatis K."/>
            <person name="Mikhailova N."/>
            <person name="Pati A."/>
            <person name="Chen A."/>
            <person name="Palaniappan K."/>
            <person name="Land M."/>
            <person name="Hauser L."/>
            <person name="Chang Y.J."/>
            <person name="Jeffries C.D."/>
            <person name="Brambilla E."/>
            <person name="Yasawong M."/>
            <person name="Rohde M."/>
            <person name="Pukall R."/>
            <person name="Spring S."/>
            <person name="Goker M."/>
            <person name="Woyke T."/>
            <person name="Bristow J."/>
            <person name="Eisen J.A."/>
            <person name="Markowitz V."/>
            <person name="Hugenholtz P."/>
            <person name="Kyrpides N.C."/>
            <person name="Klenk H.P."/>
        </authorList>
    </citation>
    <scope>NUCLEOTIDE SEQUENCE [LARGE SCALE GENOMIC DNA]</scope>
    <source>
        <strain evidence="3">ATCC 51220 / DSM 2926 / LMG 16218 / CuHBu1</strain>
        <plasmid evidence="3">pILYOP01</plasmid>
    </source>
</reference>
<keyword evidence="3" id="KW-1185">Reference proteome</keyword>
<dbReference type="RefSeq" id="WP_013388485.1">
    <property type="nucleotide sequence ID" value="NC_014633.1"/>
</dbReference>
<evidence type="ECO:0008006" key="4">
    <source>
        <dbReference type="Google" id="ProtNLM"/>
    </source>
</evidence>
<organism evidence="2 3">
    <name type="scientific">Ilyobacter polytropus (strain ATCC 51220 / DSM 2926 / LMG 16218 / CuHBu1)</name>
    <dbReference type="NCBI Taxonomy" id="572544"/>
    <lineage>
        <taxon>Bacteria</taxon>
        <taxon>Fusobacteriati</taxon>
        <taxon>Fusobacteriota</taxon>
        <taxon>Fusobacteriia</taxon>
        <taxon>Fusobacteriales</taxon>
        <taxon>Fusobacteriaceae</taxon>
        <taxon>Ilyobacter</taxon>
    </lineage>
</organism>
<geneLocation type="plasmid" evidence="2 3">
    <name>pILYOP01</name>
</geneLocation>
<accession>E3HBR1</accession>